<feature type="coiled-coil region" evidence="1">
    <location>
        <begin position="214"/>
        <end position="383"/>
    </location>
</feature>
<dbReference type="InParanoid" id="A0A136JIV5"/>
<protein>
    <submittedName>
        <fullName evidence="3">Uncharacterized protein</fullName>
    </submittedName>
</protein>
<dbReference type="Proteomes" id="UP000070501">
    <property type="component" value="Unassembled WGS sequence"/>
</dbReference>
<feature type="region of interest" description="Disordered" evidence="2">
    <location>
        <begin position="1"/>
        <end position="34"/>
    </location>
</feature>
<dbReference type="EMBL" id="KQ964245">
    <property type="protein sequence ID" value="KXJ97084.1"/>
    <property type="molecule type" value="Genomic_DNA"/>
</dbReference>
<evidence type="ECO:0000256" key="2">
    <source>
        <dbReference type="SAM" id="MobiDB-lite"/>
    </source>
</evidence>
<keyword evidence="4" id="KW-1185">Reference proteome</keyword>
<dbReference type="STRING" id="196109.A0A136JIV5"/>
<name>A0A136JIV5_9PEZI</name>
<evidence type="ECO:0000313" key="3">
    <source>
        <dbReference type="EMBL" id="KXJ97084.1"/>
    </source>
</evidence>
<evidence type="ECO:0000256" key="1">
    <source>
        <dbReference type="SAM" id="Coils"/>
    </source>
</evidence>
<accession>A0A136JIV5</accession>
<gene>
    <name evidence="3" type="ORF">Micbo1qcDRAFT_199820</name>
</gene>
<sequence>MSDPVLAGSYREQPDLSGHASPPVSGDSPGEVPFMSVLEETQDTTQGAGKDFSVGEIDHCPEATLPKIQHQPKPYFNIPPQTRAEDEVAAEWSFALAQKHTPVVFGNPARGNQHTGRELRDTEDDASTPKEELPSPERPFAQEERASNTSKRLARRFDEHCERSSPSLSERNVRFDQFRTVFNQLSTYDHELMANQNYKISQLKEKVQKRDAYIHATKQELKEQVALIHQLQKEKHELKSQSHTSEELASKTGDRLNQLKEKYHILKSHANNALREQQSFYQQTQRMVEDTMSTIKREAEAYQAKQAEVVEEAEQIRERFREKTKQALTDAREHCKKLEARSQTLQEKLELSNEEKSQAMAMASKLQKELQMVKENNEIVLQQLAKQSRDILDILSTEHEQSLIGGLALEHHGDKLNELADLLLKQESGGISHEAIHDVVKGVLDEAMSRLSTDVRATAAALKSSITRDIPNQSSQLERIESACQSIQAHFDEAKTSHFWHQKFTDADAVSLAQAALIEDLQNQLHEHTSTQAEVDRLTAAAKDSHVLLLEKDKVISKQKQDLSTLREELEIRSGMNEATEEKLNEAQQNHKQYVQTIHDKIEELTEKLEEAEQLELEHEAMSKRKDETIAKLSTELAVKDGRLQALEEQLGEVRQKFEQHNQSLHEQQAQNLLQAINSNAGKFEKERSELNKQLKAANLANEQLQQELSSRARELQELENQARDGELEREEAQRHAAEEEFERQKLLDATTSQMGAVEAERLILQGQVQSAKEEVKKLSQELSDARMTIEEVQAQSEQATTATHSLTKEKTELQGYLELAKADAHRLQQALLEAERTVGETRAQMGDAVATEMAKALRIADEALSAFQTSQITEEGGGIPHCCFGAEGPDDV</sequence>
<feature type="region of interest" description="Disordered" evidence="2">
    <location>
        <begin position="103"/>
        <end position="150"/>
    </location>
</feature>
<proteinExistence type="predicted"/>
<keyword evidence="1" id="KW-0175">Coiled coil</keyword>
<feature type="compositionally biased region" description="Basic and acidic residues" evidence="2">
    <location>
        <begin position="127"/>
        <end position="146"/>
    </location>
</feature>
<evidence type="ECO:0000313" key="4">
    <source>
        <dbReference type="Proteomes" id="UP000070501"/>
    </source>
</evidence>
<dbReference type="AlphaFoldDB" id="A0A136JIV5"/>
<feature type="region of interest" description="Disordered" evidence="2">
    <location>
        <begin position="722"/>
        <end position="744"/>
    </location>
</feature>
<organism evidence="3 4">
    <name type="scientific">Microdochium bolleyi</name>
    <dbReference type="NCBI Taxonomy" id="196109"/>
    <lineage>
        <taxon>Eukaryota</taxon>
        <taxon>Fungi</taxon>
        <taxon>Dikarya</taxon>
        <taxon>Ascomycota</taxon>
        <taxon>Pezizomycotina</taxon>
        <taxon>Sordariomycetes</taxon>
        <taxon>Xylariomycetidae</taxon>
        <taxon>Xylariales</taxon>
        <taxon>Microdochiaceae</taxon>
        <taxon>Microdochium</taxon>
    </lineage>
</organism>
<reference evidence="4" key="1">
    <citation type="submission" date="2016-02" db="EMBL/GenBank/DDBJ databases">
        <title>Draft genome sequence of Microdochium bolleyi, a fungal endophyte of beachgrass.</title>
        <authorList>
            <consortium name="DOE Joint Genome Institute"/>
            <person name="David A.S."/>
            <person name="May G."/>
            <person name="Haridas S."/>
            <person name="Lim J."/>
            <person name="Wang M."/>
            <person name="Labutti K."/>
            <person name="Lipzen A."/>
            <person name="Barry K."/>
            <person name="Grigoriev I.V."/>
        </authorList>
    </citation>
    <scope>NUCLEOTIDE SEQUENCE [LARGE SCALE GENOMIC DNA]</scope>
    <source>
        <strain evidence="4">J235TASD1</strain>
    </source>
</reference>